<evidence type="ECO:0000313" key="2">
    <source>
        <dbReference type="Proteomes" id="UP000032534"/>
    </source>
</evidence>
<dbReference type="AlphaFoldDB" id="A0A0D7WWP5"/>
<proteinExistence type="predicted"/>
<dbReference type="PATRIC" id="fig|159743.3.peg.4814"/>
<dbReference type="Proteomes" id="UP000032534">
    <property type="component" value="Unassembled WGS sequence"/>
</dbReference>
<comment type="caution">
    <text evidence="1">The sequence shown here is derived from an EMBL/GenBank/DDBJ whole genome shotgun (WGS) entry which is preliminary data.</text>
</comment>
<protein>
    <submittedName>
        <fullName evidence="1">Uncharacterized protein</fullName>
    </submittedName>
</protein>
<organism evidence="1 2">
    <name type="scientific">Paenibacillus terrae</name>
    <dbReference type="NCBI Taxonomy" id="159743"/>
    <lineage>
        <taxon>Bacteria</taxon>
        <taxon>Bacillati</taxon>
        <taxon>Bacillota</taxon>
        <taxon>Bacilli</taxon>
        <taxon>Bacillales</taxon>
        <taxon>Paenibacillaceae</taxon>
        <taxon>Paenibacillus</taxon>
    </lineage>
</organism>
<sequence length="82" mass="9170">MWRVEELAEHDRELQSGMLLIQADGKNVLGDPNDVNAGDAGGPLPRIEKCERADIGPLSTSFSNNVWSDFAEYILRRGNKER</sequence>
<name>A0A0D7WWP5_9BACL</name>
<keyword evidence="2" id="KW-1185">Reference proteome</keyword>
<reference evidence="1 2" key="1">
    <citation type="submission" date="2014-11" db="EMBL/GenBank/DDBJ databases">
        <title>Draft Genome Sequences of Paenibacillus polymyxa NRRL B-30509 and Paenibacillus terrae NRRL B-30644, Strains from a Poultry Environment that Produce Tridecaptin A and Paenicidins.</title>
        <authorList>
            <person name="van Belkum M.J."/>
            <person name="Lohans C.T."/>
            <person name="Vederas J.C."/>
        </authorList>
    </citation>
    <scope>NUCLEOTIDE SEQUENCE [LARGE SCALE GENOMIC DNA]</scope>
    <source>
        <strain evidence="1 2">NRRL B-30644</strain>
    </source>
</reference>
<evidence type="ECO:0000313" key="1">
    <source>
        <dbReference type="EMBL" id="KJD43606.1"/>
    </source>
</evidence>
<dbReference type="EMBL" id="JTHP01000053">
    <property type="protein sequence ID" value="KJD43606.1"/>
    <property type="molecule type" value="Genomic_DNA"/>
</dbReference>
<accession>A0A0D7WWP5</accession>
<gene>
    <name evidence="1" type="ORF">QD47_21660</name>
</gene>